<organism evidence="2 3">
    <name type="scientific">Paenibacillus marchantiophytorum</name>
    <dbReference type="NCBI Taxonomy" id="1619310"/>
    <lineage>
        <taxon>Bacteria</taxon>
        <taxon>Bacillati</taxon>
        <taxon>Bacillota</taxon>
        <taxon>Bacilli</taxon>
        <taxon>Bacillales</taxon>
        <taxon>Paenibacillaceae</taxon>
        <taxon>Paenibacillus</taxon>
    </lineage>
</organism>
<protein>
    <submittedName>
        <fullName evidence="2">Uncharacterized protein</fullName>
    </submittedName>
</protein>
<dbReference type="EMBL" id="BMHE01000072">
    <property type="protein sequence ID" value="GGA13812.1"/>
    <property type="molecule type" value="Genomic_DNA"/>
</dbReference>
<evidence type="ECO:0000256" key="1">
    <source>
        <dbReference type="SAM" id="MobiDB-lite"/>
    </source>
</evidence>
<evidence type="ECO:0000313" key="3">
    <source>
        <dbReference type="Proteomes" id="UP000615455"/>
    </source>
</evidence>
<proteinExistence type="predicted"/>
<accession>A0ABQ1FIN0</accession>
<comment type="caution">
    <text evidence="2">The sequence shown here is derived from an EMBL/GenBank/DDBJ whole genome shotgun (WGS) entry which is preliminary data.</text>
</comment>
<keyword evidence="3" id="KW-1185">Reference proteome</keyword>
<sequence length="52" mass="5577">MLSSFIFGVHRGFLNRLWVSESPARTPSVPPSALIAPVHSPPAARPLSPRTA</sequence>
<dbReference type="Proteomes" id="UP000615455">
    <property type="component" value="Unassembled WGS sequence"/>
</dbReference>
<evidence type="ECO:0000313" key="2">
    <source>
        <dbReference type="EMBL" id="GGA13812.1"/>
    </source>
</evidence>
<name>A0ABQ1FIN0_9BACL</name>
<reference evidence="3" key="1">
    <citation type="journal article" date="2019" name="Int. J. Syst. Evol. Microbiol.">
        <title>The Global Catalogue of Microorganisms (GCM) 10K type strain sequencing project: providing services to taxonomists for standard genome sequencing and annotation.</title>
        <authorList>
            <consortium name="The Broad Institute Genomics Platform"/>
            <consortium name="The Broad Institute Genome Sequencing Center for Infectious Disease"/>
            <person name="Wu L."/>
            <person name="Ma J."/>
        </authorList>
    </citation>
    <scope>NUCLEOTIDE SEQUENCE [LARGE SCALE GENOMIC DNA]</scope>
    <source>
        <strain evidence="3">CGMCC 1.15043</strain>
    </source>
</reference>
<gene>
    <name evidence="2" type="ORF">GCM10008018_68420</name>
</gene>
<feature type="region of interest" description="Disordered" evidence="1">
    <location>
        <begin position="22"/>
        <end position="52"/>
    </location>
</feature>